<evidence type="ECO:0000259" key="7">
    <source>
        <dbReference type="Pfam" id="PF01664"/>
    </source>
</evidence>
<dbReference type="EMBL" id="MW149479">
    <property type="protein sequence ID" value="QQZ02363.1"/>
    <property type="molecule type" value="Genomic_RNA"/>
</dbReference>
<keyword evidence="2" id="KW-0945">Host-virus interaction</keyword>
<name>A0A7U1BMP7_9REOV</name>
<feature type="domain" description="Outer capsid protein sigma-1 C-terminal" evidence="7">
    <location>
        <begin position="242"/>
        <end position="458"/>
    </location>
</feature>
<sequence>MSDLVQLIRREILALVTTSDGGAKEVEEIKKQIQQLRDDVDGINHKLSAQQGELASVTARVSAIESGFSALSNRVVDNERSISQLSGNMGAINSSLSTLGNGINAAEQGISQLVTRTDDLTSRTSTLEATSSSLTTDSGFLNTRVTTELEDIRANATVISGRVDALERDAVTSVGQGLEKTGNSVKVIAGNGMWFNSQNQIQLDLSAQMRGVGFEGSGMIAKIDGTYFMYNSSGQITLRDNISRLPSRTSALESLRIDTVAPPLVVQESQGSRSLRLLYDAVDFRVVNQAFTLMTRASIPTYRFPLNYDASANIVTLSPNYRIRIGQWTGQLRYQTPTINWSVPVTVKLMRVNDWLILSFSRFSTGAILASGKFVLNFVTGLSAGWPTGSTEPSSTTDPLSTTFAAIQFVNGSSRVDAFRILGVTEWDAGELEISNYGGTYTAHTGVDWAPMTLMYPCLG</sequence>
<evidence type="ECO:0000256" key="4">
    <source>
        <dbReference type="ARBA" id="ARBA00022844"/>
    </source>
</evidence>
<reference evidence="8" key="1">
    <citation type="submission" date="2020-10" db="EMBL/GenBank/DDBJ databases">
        <title>Detection, isolation and identification of Reoviridae 2 from Yak.</title>
        <authorList>
            <person name="Lv T."/>
        </authorList>
    </citation>
    <scope>NUCLEOTIDE SEQUENCE</scope>
    <source>
        <strain evidence="8">MRV/YAK/AB14/2018</strain>
    </source>
</reference>
<organism evidence="8">
    <name type="scientific">Mammalian orthoreovirus</name>
    <dbReference type="NCBI Taxonomy" id="351073"/>
    <lineage>
        <taxon>Viruses</taxon>
        <taxon>Riboviria</taxon>
        <taxon>Orthornavirae</taxon>
        <taxon>Duplornaviricota</taxon>
        <taxon>Resentoviricetes</taxon>
        <taxon>Reovirales</taxon>
        <taxon>Spinareoviridae</taxon>
        <taxon>Orthoreovirus</taxon>
        <taxon>Orthoreovirus mammalis</taxon>
    </lineage>
</organism>
<keyword evidence="3" id="KW-1161">Viral attachment to host cell</keyword>
<dbReference type="InterPro" id="IPR008982">
    <property type="entry name" value="Adenovirus_pIV-like_att"/>
</dbReference>
<feature type="coiled-coil region" evidence="6">
    <location>
        <begin position="26"/>
        <end position="53"/>
    </location>
</feature>
<evidence type="ECO:0000256" key="3">
    <source>
        <dbReference type="ARBA" id="ARBA00022804"/>
    </source>
</evidence>
<evidence type="ECO:0000256" key="6">
    <source>
        <dbReference type="SAM" id="Coils"/>
    </source>
</evidence>
<dbReference type="Gene3D" id="2.10.25.20">
    <property type="entry name" value="reovirus attachment protein sigma1, domain 1"/>
    <property type="match status" value="1"/>
</dbReference>
<dbReference type="SUPFAM" id="SSF57997">
    <property type="entry name" value="Tropomyosin"/>
    <property type="match status" value="1"/>
</dbReference>
<comment type="subcellular location">
    <subcellularLocation>
        <location evidence="1">Virion</location>
    </subcellularLocation>
</comment>
<dbReference type="InterPro" id="IPR002592">
    <property type="entry name" value="S1_C"/>
</dbReference>
<keyword evidence="4" id="KW-0946">Virion</keyword>
<protein>
    <submittedName>
        <fullName evidence="8">Sigma 1 protein</fullName>
    </submittedName>
</protein>
<dbReference type="GO" id="GO:0019062">
    <property type="term" value="P:virion attachment to host cell"/>
    <property type="evidence" value="ECO:0007669"/>
    <property type="project" value="UniProtKB-KW"/>
</dbReference>
<evidence type="ECO:0000256" key="2">
    <source>
        <dbReference type="ARBA" id="ARBA00022581"/>
    </source>
</evidence>
<proteinExistence type="predicted"/>
<dbReference type="SUPFAM" id="SSF49835">
    <property type="entry name" value="Virus attachment protein globular domain"/>
    <property type="match status" value="1"/>
</dbReference>
<dbReference type="Gene3D" id="2.60.90.20">
    <property type="entry name" value="Virus attachment protein , globular domain"/>
    <property type="match status" value="1"/>
</dbReference>
<evidence type="ECO:0000256" key="5">
    <source>
        <dbReference type="ARBA" id="ARBA00023296"/>
    </source>
</evidence>
<dbReference type="Gene3D" id="1.10.287.1490">
    <property type="match status" value="1"/>
</dbReference>
<dbReference type="GO" id="GO:0046718">
    <property type="term" value="P:symbiont entry into host cell"/>
    <property type="evidence" value="ECO:0007669"/>
    <property type="project" value="UniProtKB-KW"/>
</dbReference>
<dbReference type="GO" id="GO:0044423">
    <property type="term" value="C:virion component"/>
    <property type="evidence" value="ECO:0007669"/>
    <property type="project" value="UniProtKB-KW"/>
</dbReference>
<keyword evidence="5" id="KW-1160">Virus entry into host cell</keyword>
<dbReference type="GO" id="GO:0007155">
    <property type="term" value="P:cell adhesion"/>
    <property type="evidence" value="ECO:0007669"/>
    <property type="project" value="InterPro"/>
</dbReference>
<evidence type="ECO:0000256" key="1">
    <source>
        <dbReference type="ARBA" id="ARBA00004328"/>
    </source>
</evidence>
<dbReference type="Pfam" id="PF01664">
    <property type="entry name" value="Reo_sigma1"/>
    <property type="match status" value="1"/>
</dbReference>
<evidence type="ECO:0000313" key="8">
    <source>
        <dbReference type="EMBL" id="QQZ02363.1"/>
    </source>
</evidence>
<accession>A0A7U1BMP7</accession>
<keyword evidence="6" id="KW-0175">Coiled coil</keyword>